<dbReference type="InterPro" id="IPR022771">
    <property type="entry name" value="WAPL_C"/>
</dbReference>
<feature type="compositionally biased region" description="Polar residues" evidence="2">
    <location>
        <begin position="29"/>
        <end position="43"/>
    </location>
</feature>
<evidence type="ECO:0000256" key="2">
    <source>
        <dbReference type="SAM" id="MobiDB-lite"/>
    </source>
</evidence>
<feature type="compositionally biased region" description="Basic and acidic residues" evidence="2">
    <location>
        <begin position="214"/>
        <end position="223"/>
    </location>
</feature>
<evidence type="ECO:0000313" key="5">
    <source>
        <dbReference type="Proteomes" id="UP000019374"/>
    </source>
</evidence>
<feature type="compositionally biased region" description="Polar residues" evidence="2">
    <location>
        <begin position="265"/>
        <end position="275"/>
    </location>
</feature>
<organism evidence="4 5">
    <name type="scientific">Ophiocordyceps sinensis (strain Co18 / CGMCC 3.14243)</name>
    <name type="common">Yarsagumba caterpillar fungus</name>
    <name type="synonym">Hirsutella sinensis</name>
    <dbReference type="NCBI Taxonomy" id="911162"/>
    <lineage>
        <taxon>Eukaryota</taxon>
        <taxon>Fungi</taxon>
        <taxon>Dikarya</taxon>
        <taxon>Ascomycota</taxon>
        <taxon>Pezizomycotina</taxon>
        <taxon>Sordariomycetes</taxon>
        <taxon>Hypocreomycetidae</taxon>
        <taxon>Hypocreales</taxon>
        <taxon>Ophiocordycipitaceae</taxon>
        <taxon>Ophiocordyceps</taxon>
    </lineage>
</organism>
<gene>
    <name evidence="4" type="ORF">OCS_06656</name>
</gene>
<name>T5A7D8_OPHSC</name>
<feature type="region of interest" description="Disordered" evidence="2">
    <location>
        <begin position="1"/>
        <end position="282"/>
    </location>
</feature>
<dbReference type="PANTHER" id="PTHR22100">
    <property type="entry name" value="WINGS APART-LIKE PROTEIN HOMOLOG"/>
    <property type="match status" value="1"/>
</dbReference>
<evidence type="ECO:0000259" key="3">
    <source>
        <dbReference type="Pfam" id="PF07814"/>
    </source>
</evidence>
<dbReference type="InterPro" id="IPR039874">
    <property type="entry name" value="WAPL"/>
</dbReference>
<dbReference type="HOGENOM" id="CLU_011973_1_0_1"/>
<evidence type="ECO:0000256" key="1">
    <source>
        <dbReference type="ARBA" id="ARBA00006854"/>
    </source>
</evidence>
<sequence>MASRPSRAVGHKKLATYGSSSRKKHLNLATKQNPDAPRPSQSPAARHVTGPSPEAPEAKRAQSNSERTPTDSKENSGGQQSGRKRKRDHSATHAAKSVPNHRETLDNKPDATNNASSGALKIPGKAIPGANHEPSPLARSRSSPKDGLNAPARDTPCRGLLTASGRNTPPASRRPRLIDALAAQRDAEMIRTHEQSGDETGSALPRRTTSGQDLRSRAADRRGVTPTSRKIKLTYSQPRGVLGESRAIDDTDPPGPDAENDAGFTGTQALSSPAQDTLADGTAEDDDMFQPAIKSVHELRRSGANNRFADEMDDLLTRIGTPGAGSLTMRRNALCELAQSLPRASFARQFRDHVSRDKVARGIDLEEDVISGFALAAALVIFFMSGPAPHLVRQLSDEGLCQLLGRMLRVSEDIDFVATQRATNLPRTTKASVHNVKSILMRMPIWRGLELNRLSPRSLGLQLLETVARCADEQLLEHMAVDLIKDLVSVAANSAEAGATSNTVDYVFAVFALEVLSSAGVTTGSDRQGPSMAQLPRSIAMFLRNAMQRWPCDRGELEAATLKLAINTTNTERGAAAFADADLLSLLADRIGRGYGMVQSAIGSGPLEGDLYDELVLLLGVMINIVEHSQPARMSVRGKALDELVTLWRGNRQTVSEADSVDKSKVSVALGYLAVLLGYLCLTTRGRERIKAQFGNGEGIRTLVGSIQDFVAMYKTVDSKVHALEALITELCRHDTRVR</sequence>
<dbReference type="EMBL" id="KE657639">
    <property type="protein sequence ID" value="EQK97631.1"/>
    <property type="molecule type" value="Genomic_DNA"/>
</dbReference>
<protein>
    <submittedName>
        <fullName evidence="4">Wings apart-like protein</fullName>
    </submittedName>
</protein>
<comment type="similarity">
    <text evidence="1">Belongs to the WAPL family.</text>
</comment>
<evidence type="ECO:0000313" key="4">
    <source>
        <dbReference type="EMBL" id="EQK97631.1"/>
    </source>
</evidence>
<feature type="compositionally biased region" description="Basic and acidic residues" evidence="2">
    <location>
        <begin position="100"/>
        <end position="109"/>
    </location>
</feature>
<feature type="compositionally biased region" description="Basic and acidic residues" evidence="2">
    <location>
        <begin position="185"/>
        <end position="196"/>
    </location>
</feature>
<accession>T5A7D8</accession>
<reference evidence="4 5" key="1">
    <citation type="journal article" date="2013" name="Chin. Sci. Bull.">
        <title>Genome survey uncovers the secrets of sex and lifestyle in caterpillar fungus.</title>
        <authorList>
            <person name="Hu X."/>
            <person name="Zhang Y."/>
            <person name="Xiao G."/>
            <person name="Zheng P."/>
            <person name="Xia Y."/>
            <person name="Zhang X."/>
            <person name="St Leger R.J."/>
            <person name="Liu X."/>
            <person name="Wang C."/>
        </authorList>
    </citation>
    <scope>NUCLEOTIDE SEQUENCE [LARGE SCALE GENOMIC DNA]</scope>
    <source>
        <strain evidence="5">Co18 / CGMCC 3.14243</strain>
        <tissue evidence="4">Fruit-body</tissue>
    </source>
</reference>
<feature type="domain" description="Wings apart-like protein C-terminal" evidence="3">
    <location>
        <begin position="293"/>
        <end position="630"/>
    </location>
</feature>
<dbReference type="InterPro" id="IPR011989">
    <property type="entry name" value="ARM-like"/>
</dbReference>
<dbReference type="OrthoDB" id="78088at2759"/>
<dbReference type="eggNOG" id="ENOG502SFJA">
    <property type="taxonomic scope" value="Eukaryota"/>
</dbReference>
<dbReference type="AlphaFoldDB" id="T5A7D8"/>
<dbReference type="Gene3D" id="1.25.10.10">
    <property type="entry name" value="Leucine-rich Repeat Variant"/>
    <property type="match status" value="2"/>
</dbReference>
<proteinExistence type="inferred from homology"/>
<dbReference type="Proteomes" id="UP000019374">
    <property type="component" value="Unassembled WGS sequence"/>
</dbReference>
<dbReference type="PANTHER" id="PTHR22100:SF13">
    <property type="entry name" value="WINGS APART-LIKE PROTEIN HOMOLOG"/>
    <property type="match status" value="1"/>
</dbReference>
<dbReference type="Pfam" id="PF07814">
    <property type="entry name" value="WAPL"/>
    <property type="match status" value="1"/>
</dbReference>